<comment type="caution">
    <text evidence="1">The sequence shown here is derived from an EMBL/GenBank/DDBJ whole genome shotgun (WGS) entry which is preliminary data.</text>
</comment>
<reference evidence="1" key="1">
    <citation type="journal article" date="2020" name="Stud. Mycol.">
        <title>101 Dothideomycetes genomes: a test case for predicting lifestyles and emergence of pathogens.</title>
        <authorList>
            <person name="Haridas S."/>
            <person name="Albert R."/>
            <person name="Binder M."/>
            <person name="Bloem J."/>
            <person name="Labutti K."/>
            <person name="Salamov A."/>
            <person name="Andreopoulos B."/>
            <person name="Baker S."/>
            <person name="Barry K."/>
            <person name="Bills G."/>
            <person name="Bluhm B."/>
            <person name="Cannon C."/>
            <person name="Castanera R."/>
            <person name="Culley D."/>
            <person name="Daum C."/>
            <person name="Ezra D."/>
            <person name="Gonzalez J."/>
            <person name="Henrissat B."/>
            <person name="Kuo A."/>
            <person name="Liang C."/>
            <person name="Lipzen A."/>
            <person name="Lutzoni F."/>
            <person name="Magnuson J."/>
            <person name="Mondo S."/>
            <person name="Nolan M."/>
            <person name="Ohm R."/>
            <person name="Pangilinan J."/>
            <person name="Park H.-J."/>
            <person name="Ramirez L."/>
            <person name="Alfaro M."/>
            <person name="Sun H."/>
            <person name="Tritt A."/>
            <person name="Yoshinaga Y."/>
            <person name="Zwiers L.-H."/>
            <person name="Turgeon B."/>
            <person name="Goodwin S."/>
            <person name="Spatafora J."/>
            <person name="Crous P."/>
            <person name="Grigoriev I."/>
        </authorList>
    </citation>
    <scope>NUCLEOTIDE SEQUENCE</scope>
    <source>
        <strain evidence="1">ATCC 200398</strain>
    </source>
</reference>
<protein>
    <submittedName>
        <fullName evidence="1">Uncharacterized protein</fullName>
    </submittedName>
</protein>
<gene>
    <name evidence="1" type="ORF">BDR25DRAFT_129275</name>
</gene>
<proteinExistence type="predicted"/>
<keyword evidence="2" id="KW-1185">Reference proteome</keyword>
<evidence type="ECO:0000313" key="1">
    <source>
        <dbReference type="EMBL" id="KAF2473165.1"/>
    </source>
</evidence>
<name>A0ACB6R4C9_9PLEO</name>
<dbReference type="EMBL" id="MU003500">
    <property type="protein sequence ID" value="KAF2473165.1"/>
    <property type="molecule type" value="Genomic_DNA"/>
</dbReference>
<dbReference type="Proteomes" id="UP000799755">
    <property type="component" value="Unassembled WGS sequence"/>
</dbReference>
<evidence type="ECO:0000313" key="2">
    <source>
        <dbReference type="Proteomes" id="UP000799755"/>
    </source>
</evidence>
<sequence>MARDRDERNSRYYYDDYSSDDRDRERRSHRHRHRRREYDDEDSAAKRERRERRRAEEARRDTELDLDELRARRASFYSRPEPERRRESQRMAQEIRIDREKTKPRSSHREVRRDGTRRKKRQEKVGDDRSDDYVYGRPKSRGLVEEIAVKRSSARRRSDEGGSLRRAADSPRSGSGSRPVSVRRVEVPKLSRSVSAREPNRVYMATRPSMRRSSTLKLPTATATPISRSHSMSARDSARDSTHAPRRSTGGLLATLFKPPTRASTTVLHKEIPRVQCLVCLNDDLLANKTAKLSCGHRMCHSCLKRQFSLSVTDPQHMPPTCCNAEHIPLKHVERLFDDKFKKLWNKKYQEYTTANRLYCPTKGCGEWIKPSKIRMDLATSRKYARCGRCSTKVCVLCNNRFHTRRECPRDEETSRFVQMAKDKGWQRCYNCKAMVELKEGCNHMTCRCTAQFCMICALPWKTCNCPWFNYNHLNDDDRLNDMRVPYIPQQDVVEVVELPPEPAPHPARRASTRLRHRVDRDLERADEALAAHLQAQLILNNTPTHSETRRSDPNVQVYGVGNSGTHHMNDSYTVRPLATAAARTSVRMSTPRFFSRRVVRESVRSSPAAADVRASTMAGLSRDGTRRGANRVGTWLQHVQLDREAVDSAPRGVEVDDWRADGSMMGID</sequence>
<accession>A0ACB6R4C9</accession>
<organism evidence="1 2">
    <name type="scientific">Lindgomyces ingoldianus</name>
    <dbReference type="NCBI Taxonomy" id="673940"/>
    <lineage>
        <taxon>Eukaryota</taxon>
        <taxon>Fungi</taxon>
        <taxon>Dikarya</taxon>
        <taxon>Ascomycota</taxon>
        <taxon>Pezizomycotina</taxon>
        <taxon>Dothideomycetes</taxon>
        <taxon>Pleosporomycetidae</taxon>
        <taxon>Pleosporales</taxon>
        <taxon>Lindgomycetaceae</taxon>
        <taxon>Lindgomyces</taxon>
    </lineage>
</organism>